<evidence type="ECO:0000313" key="1">
    <source>
        <dbReference type="EMBL" id="BFO22959.1"/>
    </source>
</evidence>
<evidence type="ECO:0008006" key="2">
    <source>
        <dbReference type="Google" id="ProtNLM"/>
    </source>
</evidence>
<reference evidence="1" key="1">
    <citation type="submission" date="2024-06" db="EMBL/GenBank/DDBJ databases">
        <authorList>
            <consortium name="consrtm"/>
            <person name="Uemura M."/>
            <person name="Terahara T."/>
        </authorList>
    </citation>
    <scope>NUCLEOTIDE SEQUENCE</scope>
    <source>
        <strain evidence="1">KM77-8</strain>
    </source>
</reference>
<proteinExistence type="predicted"/>
<accession>A0AAT9HZK7</accession>
<organism evidence="1">
    <name type="scientific">Streptomyces haneummycinicus</name>
    <dbReference type="NCBI Taxonomy" id="3074435"/>
    <lineage>
        <taxon>Bacteria</taxon>
        <taxon>Bacillati</taxon>
        <taxon>Actinomycetota</taxon>
        <taxon>Actinomycetes</taxon>
        <taxon>Kitasatosporales</taxon>
        <taxon>Streptomycetaceae</taxon>
        <taxon>Streptomyces</taxon>
    </lineage>
</organism>
<dbReference type="AlphaFoldDB" id="A0AAT9HZK7"/>
<sequence length="44" mass="5014">MVALHEPTVPPLRTYFLAVRTGTLAMPHIARAHDWLERAAVDWC</sequence>
<dbReference type="EMBL" id="AP035768">
    <property type="protein sequence ID" value="BFO22959.1"/>
    <property type="molecule type" value="Genomic_DNA"/>
</dbReference>
<protein>
    <recommendedName>
        <fullName evidence="2">LysR family transcriptional regulator</fullName>
    </recommendedName>
</protein>
<name>A0AAT9HZK7_9ACTN</name>
<reference evidence="1" key="2">
    <citation type="submission" date="2024-07" db="EMBL/GenBank/DDBJ databases">
        <title>Streptomyces haneummycinica sp. nov., a new antibiotic-producing actinobacterium isolated from marine sediment.</title>
        <authorList>
            <person name="Uemura M."/>
            <person name="Hamada M."/>
            <person name="Hirano S."/>
            <person name="Kobayashi K."/>
            <person name="Ohshiro T."/>
            <person name="Kobayashi T."/>
            <person name="Terahara T."/>
        </authorList>
    </citation>
    <scope>NUCLEOTIDE SEQUENCE</scope>
    <source>
        <strain evidence="1">KM77-8</strain>
    </source>
</reference>
<gene>
    <name evidence="1" type="ORF">SHKM778_93470</name>
</gene>